<keyword evidence="9 13" id="KW-0175">Coiled coil</keyword>
<sequence>RGRWAEGTCLRQRLDVRLALARVRAPGRGVGNGGKARGRARGCPVTACAHVGLATGGRALAPGPQWPGCCRPPGGGMARGWFTPTPAGHGARPLRLGAQLALHPSALPRTPNPPAEADVALPGAPTGPASCQNKGDLVMEALLEGMQSRGHDGGFLTSCEAELQELMKQIDIMVAHKKSEWEGQTHALETCLDIRERELKTLRGQLDEKHKEVGILHQQLGEQEKIKQEMAIEYKQELKKLHEELGRLKKSYEKLQKKHIRDFRGSTKNHREDRSEIERLTGKIEEFRQKSLDWEKQRLIYQQQVSSLEAQRKALAEQSEIIQAQLANRKQKLESVELSSQSEIQHLSSKLQRANDTICANELEIERLTMRVNDLVGTNMTVMHDQQQKEEKLRESEKLLEVLQEEKRELKAALQSQENFTREARVQKEKLQAKLKATDTQHTVEIIRSLEESQTERKYTSHGQGSLENVLSQLDFTHTSEELLQAEVTRLEGSLESVGATCKQLSQELMEKYEELKKMEVRNNEYRTEIKKLKEQILQTDQSYSSALEGMKLEISQLTRELHQRDITIASAKSSSSDMEKRLKAEIQKAEEKAVEHKEIVDQLESLKLENRHLSEMVMKLELGLHECPLPVSPLGSIATRFLEEEELRSHHILERLDAHIEELKRESEKTVKQFTTLK</sequence>
<reference evidence="16" key="1">
    <citation type="journal article" date="2021" name="Evol. Appl.">
        <title>The genome of the Pyrenean desman and the effects of bottlenecks and inbreeding on the genomic landscape of an endangered species.</title>
        <authorList>
            <person name="Escoda L."/>
            <person name="Castresana J."/>
        </authorList>
    </citation>
    <scope>NUCLEOTIDE SEQUENCE</scope>
    <source>
        <strain evidence="16">IBE-C5619</strain>
    </source>
</reference>
<dbReference type="Pfam" id="PF25771">
    <property type="entry name" value="CC_CEP152-bind"/>
    <property type="match status" value="1"/>
</dbReference>
<keyword evidence="10" id="KW-0206">Cytoskeleton</keyword>
<evidence type="ECO:0000256" key="4">
    <source>
        <dbReference type="ARBA" id="ARBA00021306"/>
    </source>
</evidence>
<comment type="subcellular location">
    <subcellularLocation>
        <location evidence="2">Cytoplasm</location>
        <location evidence="2">Cytoskeleton</location>
        <location evidence="2">Microtubule organizing center</location>
        <location evidence="2">Centrosome</location>
        <location evidence="2">Centriolar satellite</location>
    </subcellularLocation>
    <subcellularLocation>
        <location evidence="1">Cytoplasm</location>
        <location evidence="1">Cytoskeleton</location>
        <location evidence="1">Microtubule organizing center</location>
        <location evidence="1">Centrosome</location>
        <location evidence="1">Centriole</location>
    </subcellularLocation>
</comment>
<comment type="caution">
    <text evidence="16">The sequence shown here is derived from an EMBL/GenBank/DDBJ whole genome shotgun (WGS) entry which is preliminary data.</text>
</comment>
<keyword evidence="5" id="KW-0963">Cytoplasm</keyword>
<evidence type="ECO:0000313" key="16">
    <source>
        <dbReference type="EMBL" id="KAG8510346.1"/>
    </source>
</evidence>
<dbReference type="EMBL" id="JAGFMF010011876">
    <property type="protein sequence ID" value="KAG8510346.1"/>
    <property type="molecule type" value="Genomic_DNA"/>
</dbReference>
<gene>
    <name evidence="16" type="ORF">J0S82_020584</name>
</gene>
<evidence type="ECO:0000256" key="9">
    <source>
        <dbReference type="ARBA" id="ARBA00023054"/>
    </source>
</evidence>
<name>A0A8J5ZZ54_GALPY</name>
<feature type="non-terminal residue" evidence="16">
    <location>
        <position position="1"/>
    </location>
</feature>
<feature type="coiled-coil region" evidence="13">
    <location>
        <begin position="573"/>
        <end position="617"/>
    </location>
</feature>
<evidence type="ECO:0000256" key="12">
    <source>
        <dbReference type="ARBA" id="ARBA00047022"/>
    </source>
</evidence>
<dbReference type="GO" id="GO:0051301">
    <property type="term" value="P:cell division"/>
    <property type="evidence" value="ECO:0007669"/>
    <property type="project" value="UniProtKB-KW"/>
</dbReference>
<evidence type="ECO:0000256" key="7">
    <source>
        <dbReference type="ARBA" id="ARBA00022763"/>
    </source>
</evidence>
<feature type="domain" description="CEP63/Deup1 CEP152 binding coiled coil" evidence="15">
    <location>
        <begin position="640"/>
        <end position="675"/>
    </location>
</feature>
<feature type="coiled-coil region" evidence="13">
    <location>
        <begin position="386"/>
        <end position="441"/>
    </location>
</feature>
<accession>A0A8J5ZZ54</accession>
<evidence type="ECO:0000259" key="15">
    <source>
        <dbReference type="Pfam" id="PF25771"/>
    </source>
</evidence>
<dbReference type="AlphaFoldDB" id="A0A8J5ZZ54"/>
<evidence type="ECO:0000256" key="13">
    <source>
        <dbReference type="SAM" id="Coils"/>
    </source>
</evidence>
<keyword evidence="8" id="KW-0498">Mitosis</keyword>
<dbReference type="InterPro" id="IPR031470">
    <property type="entry name" value="CEP63/Deup1_N"/>
</dbReference>
<dbReference type="OrthoDB" id="10007333at2759"/>
<dbReference type="Proteomes" id="UP000700334">
    <property type="component" value="Unassembled WGS sequence"/>
</dbReference>
<evidence type="ECO:0000256" key="5">
    <source>
        <dbReference type="ARBA" id="ARBA00022490"/>
    </source>
</evidence>
<feature type="coiled-coil region" evidence="13">
    <location>
        <begin position="192"/>
        <end position="325"/>
    </location>
</feature>
<evidence type="ECO:0000256" key="8">
    <source>
        <dbReference type="ARBA" id="ARBA00022776"/>
    </source>
</evidence>
<evidence type="ECO:0000313" key="17">
    <source>
        <dbReference type="Proteomes" id="UP000700334"/>
    </source>
</evidence>
<feature type="domain" description="CEP63/Deup1 N-terminal" evidence="14">
    <location>
        <begin position="156"/>
        <end position="418"/>
    </location>
</feature>
<keyword evidence="6" id="KW-0132">Cell division</keyword>
<evidence type="ECO:0000256" key="1">
    <source>
        <dbReference type="ARBA" id="ARBA00004114"/>
    </source>
</evidence>
<evidence type="ECO:0000256" key="11">
    <source>
        <dbReference type="ARBA" id="ARBA00023306"/>
    </source>
</evidence>
<dbReference type="GO" id="GO:0006974">
    <property type="term" value="P:DNA damage response"/>
    <property type="evidence" value="ECO:0007669"/>
    <property type="project" value="UniProtKB-KW"/>
</dbReference>
<dbReference type="PANTHER" id="PTHR18875:SF7">
    <property type="entry name" value="CENTROSOMAL PROTEIN OF 63 KDA"/>
    <property type="match status" value="1"/>
</dbReference>
<protein>
    <recommendedName>
        <fullName evidence="4">Centrosomal protein of 63 kDa</fullName>
    </recommendedName>
</protein>
<keyword evidence="11" id="KW-0131">Cell cycle</keyword>
<organism evidence="16 17">
    <name type="scientific">Galemys pyrenaicus</name>
    <name type="common">Iberian desman</name>
    <name type="synonym">Pyrenean desman</name>
    <dbReference type="NCBI Taxonomy" id="202257"/>
    <lineage>
        <taxon>Eukaryota</taxon>
        <taxon>Metazoa</taxon>
        <taxon>Chordata</taxon>
        <taxon>Craniata</taxon>
        <taxon>Vertebrata</taxon>
        <taxon>Euteleostomi</taxon>
        <taxon>Mammalia</taxon>
        <taxon>Eutheria</taxon>
        <taxon>Laurasiatheria</taxon>
        <taxon>Eulipotyphla</taxon>
        <taxon>Talpidae</taxon>
        <taxon>Galemys</taxon>
    </lineage>
</organism>
<dbReference type="GO" id="GO:0034451">
    <property type="term" value="C:centriolar satellite"/>
    <property type="evidence" value="ECO:0007669"/>
    <property type="project" value="UniProtKB-SubCell"/>
</dbReference>
<dbReference type="InterPro" id="IPR057656">
    <property type="entry name" value="CEP63/Deup1_CC"/>
</dbReference>
<dbReference type="PANTHER" id="PTHR18875">
    <property type="entry name" value="SARCOMA ANTIGEN NY-SAR-24/CYTOSKELETAL PROTEIN SOJO"/>
    <property type="match status" value="1"/>
</dbReference>
<dbReference type="GO" id="GO:0007099">
    <property type="term" value="P:centriole replication"/>
    <property type="evidence" value="ECO:0007669"/>
    <property type="project" value="TreeGrafter"/>
</dbReference>
<feature type="coiled-coil region" evidence="13">
    <location>
        <begin position="502"/>
        <end position="543"/>
    </location>
</feature>
<keyword evidence="17" id="KW-1185">Reference proteome</keyword>
<evidence type="ECO:0000256" key="3">
    <source>
        <dbReference type="ARBA" id="ARBA00007181"/>
    </source>
</evidence>
<comment type="subunit">
    <text evidence="12">Interacts with CEP152 and CDK1; these interactions recruit both ligands to centrosomes. Interacts with CDK2, CDK5RAP2, WDR62, CEP90, KIAA0753/moonraker and CCDC14. CEP63, CDK5RAP2, CEP152, WDR62 are proposed to form a stepwise assembled complex at the centrosome forming a ring near parental centrioles. Interacts with CCDC57; the interaction is required for their location to proximal end of centrioles. Interacts with FXR1; promoting its stabilization.</text>
</comment>
<evidence type="ECO:0000256" key="10">
    <source>
        <dbReference type="ARBA" id="ARBA00023212"/>
    </source>
</evidence>
<comment type="similarity">
    <text evidence="3">Belongs to the CEP63 family.</text>
</comment>
<evidence type="ECO:0000256" key="2">
    <source>
        <dbReference type="ARBA" id="ARBA00004607"/>
    </source>
</evidence>
<dbReference type="Pfam" id="PF17045">
    <property type="entry name" value="CEP63"/>
    <property type="match status" value="1"/>
</dbReference>
<dbReference type="GO" id="GO:0005814">
    <property type="term" value="C:centriole"/>
    <property type="evidence" value="ECO:0007669"/>
    <property type="project" value="UniProtKB-SubCell"/>
</dbReference>
<evidence type="ECO:0000259" key="14">
    <source>
        <dbReference type="Pfam" id="PF17045"/>
    </source>
</evidence>
<keyword evidence="7" id="KW-0227">DNA damage</keyword>
<proteinExistence type="inferred from homology"/>
<evidence type="ECO:0000256" key="6">
    <source>
        <dbReference type="ARBA" id="ARBA00022618"/>
    </source>
</evidence>
<dbReference type="GO" id="GO:0098535">
    <property type="term" value="P:de novo centriole assembly involved in multi-ciliated epithelial cell differentiation"/>
    <property type="evidence" value="ECO:0007669"/>
    <property type="project" value="TreeGrafter"/>
</dbReference>